<sequence>MVYIVTVDNKGFTSREDALKYLEENFLIEQSDMNEPDEIVAKIKNILPDGITVNLSYNTNGWGKYKIEVGNDDFIIDTYLETENKNPYGGLYTSIGEVIGFYSWSIPCVLEILNKVTERYKFKQFKLDRYHDDYGNGHYFEFHYETVEGNSYQITYEGGNIDEFIAQFE</sequence>
<evidence type="ECO:0000313" key="1">
    <source>
        <dbReference type="EMBL" id="ALS22153.1"/>
    </source>
</evidence>
<protein>
    <submittedName>
        <fullName evidence="1">Uncharacterized protein</fullName>
    </submittedName>
</protein>
<dbReference type="EMBL" id="CP013652">
    <property type="protein sequence ID" value="ALS22153.1"/>
    <property type="molecule type" value="Genomic_DNA"/>
</dbReference>
<keyword evidence="2" id="KW-1185">Reference proteome</keyword>
<reference evidence="1 2" key="2">
    <citation type="journal article" date="2016" name="Genome Announc.">
        <title>Complete Genome Sequences of Two Interactive Moderate Thermophiles, Paenibacillus napthalenovorans 32O-Y and Paenibacillus sp. 32O-W.</title>
        <authorList>
            <person name="Butler R.R.III."/>
            <person name="Wang J."/>
            <person name="Stark B.C."/>
            <person name="Pombert J.F."/>
        </authorList>
    </citation>
    <scope>NUCLEOTIDE SEQUENCE [LARGE SCALE GENOMIC DNA]</scope>
    <source>
        <strain evidence="1 2">32O-Y</strain>
    </source>
</reference>
<dbReference type="RefSeq" id="WP_062408473.1">
    <property type="nucleotide sequence ID" value="NZ_CP013652.1"/>
</dbReference>
<proteinExistence type="predicted"/>
<organism evidence="1 2">
    <name type="scientific">Paenibacillus naphthalenovorans</name>
    <dbReference type="NCBI Taxonomy" id="162209"/>
    <lineage>
        <taxon>Bacteria</taxon>
        <taxon>Bacillati</taxon>
        <taxon>Bacillota</taxon>
        <taxon>Bacilli</taxon>
        <taxon>Bacillales</taxon>
        <taxon>Paenibacillaceae</taxon>
        <taxon>Paenibacillus</taxon>
    </lineage>
</organism>
<gene>
    <name evidence="1" type="ORF">IJ22_17790</name>
</gene>
<dbReference type="AlphaFoldDB" id="A0A0U2U712"/>
<evidence type="ECO:0000313" key="2">
    <source>
        <dbReference type="Proteomes" id="UP000061660"/>
    </source>
</evidence>
<accession>A0A0U2U712</accession>
<name>A0A0U2U712_9BACL</name>
<dbReference type="KEGG" id="pnp:IJ22_17790"/>
<dbReference type="STRING" id="162209.IJ22_17790"/>
<reference evidence="2" key="1">
    <citation type="submission" date="2015-12" db="EMBL/GenBank/DDBJ databases">
        <title>Complete genome sequences of two moderately thermophilic Paenibacillus species.</title>
        <authorList>
            <person name="Butler R.III."/>
            <person name="Wang J."/>
            <person name="Stark B.C."/>
            <person name="Pombert J.-F."/>
        </authorList>
    </citation>
    <scope>NUCLEOTIDE SEQUENCE [LARGE SCALE GENOMIC DNA]</scope>
    <source>
        <strain evidence="2">32O-Y</strain>
    </source>
</reference>
<dbReference type="PATRIC" id="fig|162209.4.peg.1884"/>
<dbReference type="Proteomes" id="UP000061660">
    <property type="component" value="Chromosome"/>
</dbReference>